<sequence>MLMKESPFILISSTEKGAGRSTFFFGTHRLLQTHQKRLFEARNPRMESLQKKGITLGNRNRIKPLSMQMSVCCQPQSFGFRIGIRSSMFILTHHSMPLDVCWRKKGRLITPSTFKVYDFPLGNYTTTEPSLS</sequence>
<geneLocation type="mitochondrion" evidence="1 4"/>
<reference evidence="1 2" key="2">
    <citation type="journal article" date="2005" name="Mol. Genet. Genomics">
        <title>The complete nucleotide sequence and multipartite organization of the tobacco mitochondrial genome: comparative analysis of mitochondrial genomes in higher plants.</title>
        <authorList>
            <person name="Sugiyama Y."/>
            <person name="Watase Y."/>
            <person name="Nagase M."/>
            <person name="Makita N."/>
            <person name="Yagura S."/>
            <person name="Hirai A."/>
            <person name="Sugiura M."/>
        </authorList>
    </citation>
    <scope>NUCLEOTIDE SEQUENCE</scope>
    <source>
        <strain evidence="2">cv. TN90</strain>
        <tissue evidence="1 4">Leaf</tissue>
    </source>
</reference>
<keyword evidence="1 4" id="KW-0496">Mitochondrion</keyword>
<gene>
    <name evidence="1 4" type="primary">orf132</name>
    <name evidence="4" type="ORF">NitaMp047</name>
</gene>
<reference evidence="4" key="3">
    <citation type="submission" date="2025-04" db="UniProtKB">
        <authorList>
            <consortium name="RefSeq"/>
        </authorList>
    </citation>
    <scope>IDENTIFICATION</scope>
    <source>
        <tissue evidence="4">Leaf</tissue>
    </source>
</reference>
<dbReference type="GeneID" id="3205295"/>
<dbReference type="PaxDb" id="4097-Q5MA21"/>
<evidence type="ECO:0000313" key="3">
    <source>
        <dbReference type="Proteomes" id="UP000790787"/>
    </source>
</evidence>
<dbReference type="AlphaFoldDB" id="Q5MA21"/>
<organism evidence="1">
    <name type="scientific">Nicotiana tabacum</name>
    <name type="common">Common tobacco</name>
    <dbReference type="NCBI Taxonomy" id="4097"/>
    <lineage>
        <taxon>Eukaryota</taxon>
        <taxon>Viridiplantae</taxon>
        <taxon>Streptophyta</taxon>
        <taxon>Embryophyta</taxon>
        <taxon>Tracheophyta</taxon>
        <taxon>Spermatophyta</taxon>
        <taxon>Magnoliopsida</taxon>
        <taxon>eudicotyledons</taxon>
        <taxon>Gunneridae</taxon>
        <taxon>Pentapetalae</taxon>
        <taxon>asterids</taxon>
        <taxon>lamiids</taxon>
        <taxon>Solanales</taxon>
        <taxon>Solanaceae</taxon>
        <taxon>Nicotianoideae</taxon>
        <taxon>Nicotianeae</taxon>
        <taxon>Nicotiana</taxon>
    </lineage>
</organism>
<reference evidence="4" key="1">
    <citation type="submission" date="2004-12" db="EMBL/GenBank/DDBJ databases">
        <authorList>
            <consortium name="NCBI Genome Project"/>
        </authorList>
    </citation>
    <scope>NUCLEOTIDE SEQUENCE</scope>
    <source>
        <tissue evidence="4">Leaf</tissue>
    </source>
</reference>
<evidence type="ECO:0000313" key="1">
    <source>
        <dbReference type="EMBL" id="BAD83457.1"/>
    </source>
</evidence>
<dbReference type="RefSeq" id="YP_173393.1">
    <property type="nucleotide sequence ID" value="NC_006581.1"/>
</dbReference>
<dbReference type="Proteomes" id="UP000790787">
    <property type="component" value="Mitochondrion MT"/>
</dbReference>
<dbReference type="KEGG" id="nta:3205295"/>
<accession>Q5MA21</accession>
<dbReference type="OMA" id="KPLSMQM"/>
<proteinExistence type="predicted"/>
<evidence type="ECO:0000313" key="4">
    <source>
        <dbReference type="RefSeq" id="YP_173393.1"/>
    </source>
</evidence>
<dbReference type="EMBL" id="BA000042">
    <property type="protein sequence ID" value="BAD83457.1"/>
    <property type="molecule type" value="Genomic_DNA"/>
</dbReference>
<protein>
    <submittedName>
        <fullName evidence="1 4">Uncharacterized protein</fullName>
    </submittedName>
</protein>
<keyword evidence="3" id="KW-1185">Reference proteome</keyword>
<evidence type="ECO:0000313" key="2">
    <source>
        <dbReference type="Proteomes" id="UP000084051"/>
    </source>
</evidence>
<name>Q5MA21_TOBAC</name>